<reference evidence="8" key="1">
    <citation type="journal article" date="2023" name="GigaByte">
        <title>Genome assembly of the bearded iris, Iris pallida Lam.</title>
        <authorList>
            <person name="Bruccoleri R.E."/>
            <person name="Oakeley E.J."/>
            <person name="Faust A.M.E."/>
            <person name="Altorfer M."/>
            <person name="Dessus-Babus S."/>
            <person name="Burckhardt D."/>
            <person name="Oertli M."/>
            <person name="Naumann U."/>
            <person name="Petersen F."/>
            <person name="Wong J."/>
        </authorList>
    </citation>
    <scope>NUCLEOTIDE SEQUENCE</scope>
    <source>
        <strain evidence="8">GSM-AAB239-AS_SAM_17_03QT</strain>
    </source>
</reference>
<evidence type="ECO:0000256" key="4">
    <source>
        <dbReference type="ARBA" id="ARBA00022729"/>
    </source>
</evidence>
<evidence type="ECO:0000256" key="7">
    <source>
        <dbReference type="SAM" id="Phobius"/>
    </source>
</evidence>
<evidence type="ECO:0000256" key="1">
    <source>
        <dbReference type="ARBA" id="ARBA00004271"/>
    </source>
</evidence>
<accession>A0AAX6H7F2</accession>
<keyword evidence="7" id="KW-0472">Membrane</keyword>
<evidence type="ECO:0000256" key="2">
    <source>
        <dbReference type="ARBA" id="ARBA00022523"/>
    </source>
</evidence>
<gene>
    <name evidence="8" type="ORF">M6B38_326270</name>
</gene>
<protein>
    <submittedName>
        <fullName evidence="8">Uncharacterized protein</fullName>
    </submittedName>
</protein>
<feature type="compositionally biased region" description="Low complexity" evidence="6">
    <location>
        <begin position="58"/>
        <end position="75"/>
    </location>
</feature>
<comment type="caution">
    <text evidence="8">The sequence shown here is derived from an EMBL/GenBank/DDBJ whole genome shotgun (WGS) entry which is preliminary data.</text>
</comment>
<dbReference type="Proteomes" id="UP001140949">
    <property type="component" value="Unassembled WGS sequence"/>
</dbReference>
<dbReference type="AlphaFoldDB" id="A0AAX6H7F2"/>
<sequence length="335" mass="35583">MASSSLLCVPTPSPSSSILASERERSPRWWRSNRWHSRTTTDRSSPDPFPSTSFGTVSSPRHSAPSSPTSSPPLLLLRRSPEPAFGLHLVADRGEILLHVDFERREACHHSRRPDPRRLLLARQIAERLRHRPAGGGAWSGGARGRGDSVSVVPPPTTSRSTGSAGAGAGPTARPPPARPGRPTSGSGTPRPVSGTCAWPFHRPAYGPQSPPWWRNGDVGVDGMVVNLAGLLAGAVTNPFGSGFFQGPKEAPLEAASACPGIYGKGAYPGYAGELLVDTASGASYNARGARGRKYLVPALVDVDGRLCYVGLMVSGMVALLYFCLICIYTVYVYF</sequence>
<comment type="subcellular location">
    <subcellularLocation>
        <location evidence="1">Secreted</location>
        <location evidence="1">Extracellular space</location>
        <location evidence="1">Apoplast</location>
    </subcellularLocation>
</comment>
<evidence type="ECO:0000313" key="8">
    <source>
        <dbReference type="EMBL" id="KAJ6836588.1"/>
    </source>
</evidence>
<dbReference type="PANTHER" id="PTHR31279">
    <property type="entry name" value="PROTEIN EXORDIUM-LIKE 5"/>
    <property type="match status" value="1"/>
</dbReference>
<feature type="compositionally biased region" description="Gly residues" evidence="6">
    <location>
        <begin position="134"/>
        <end position="144"/>
    </location>
</feature>
<dbReference type="PANTHER" id="PTHR31279:SF54">
    <property type="entry name" value="PROTEIN EXORDIUM-RELATED"/>
    <property type="match status" value="1"/>
</dbReference>
<keyword evidence="7" id="KW-0812">Transmembrane</keyword>
<keyword evidence="3" id="KW-0964">Secreted</keyword>
<evidence type="ECO:0000313" key="9">
    <source>
        <dbReference type="Proteomes" id="UP001140949"/>
    </source>
</evidence>
<dbReference type="GO" id="GO:0048046">
    <property type="term" value="C:apoplast"/>
    <property type="evidence" value="ECO:0007669"/>
    <property type="project" value="UniProtKB-SubCell"/>
</dbReference>
<evidence type="ECO:0000256" key="5">
    <source>
        <dbReference type="ARBA" id="ARBA00023591"/>
    </source>
</evidence>
<dbReference type="Pfam" id="PF04674">
    <property type="entry name" value="Phi_1"/>
    <property type="match status" value="1"/>
</dbReference>
<feature type="region of interest" description="Disordered" evidence="6">
    <location>
        <begin position="1"/>
        <end position="75"/>
    </location>
</feature>
<keyword evidence="4" id="KW-0732">Signal</keyword>
<organism evidence="8 9">
    <name type="scientific">Iris pallida</name>
    <name type="common">Sweet iris</name>
    <dbReference type="NCBI Taxonomy" id="29817"/>
    <lineage>
        <taxon>Eukaryota</taxon>
        <taxon>Viridiplantae</taxon>
        <taxon>Streptophyta</taxon>
        <taxon>Embryophyta</taxon>
        <taxon>Tracheophyta</taxon>
        <taxon>Spermatophyta</taxon>
        <taxon>Magnoliopsida</taxon>
        <taxon>Liliopsida</taxon>
        <taxon>Asparagales</taxon>
        <taxon>Iridaceae</taxon>
        <taxon>Iridoideae</taxon>
        <taxon>Irideae</taxon>
        <taxon>Iris</taxon>
    </lineage>
</organism>
<keyword evidence="9" id="KW-1185">Reference proteome</keyword>
<feature type="transmembrane region" description="Helical" evidence="7">
    <location>
        <begin position="309"/>
        <end position="334"/>
    </location>
</feature>
<keyword evidence="7" id="KW-1133">Transmembrane helix</keyword>
<name>A0AAX6H7F2_IRIPA</name>
<evidence type="ECO:0000256" key="3">
    <source>
        <dbReference type="ARBA" id="ARBA00022525"/>
    </source>
</evidence>
<feature type="region of interest" description="Disordered" evidence="6">
    <location>
        <begin position="132"/>
        <end position="196"/>
    </location>
</feature>
<keyword evidence="2" id="KW-0052">Apoplast</keyword>
<evidence type="ECO:0000256" key="6">
    <source>
        <dbReference type="SAM" id="MobiDB-lite"/>
    </source>
</evidence>
<reference evidence="8" key="2">
    <citation type="submission" date="2023-04" db="EMBL/GenBank/DDBJ databases">
        <authorList>
            <person name="Bruccoleri R.E."/>
            <person name="Oakeley E.J."/>
            <person name="Faust A.-M."/>
            <person name="Dessus-Babus S."/>
            <person name="Altorfer M."/>
            <person name="Burckhardt D."/>
            <person name="Oertli M."/>
            <person name="Naumann U."/>
            <person name="Petersen F."/>
            <person name="Wong J."/>
        </authorList>
    </citation>
    <scope>NUCLEOTIDE SEQUENCE</scope>
    <source>
        <strain evidence="8">GSM-AAB239-AS_SAM_17_03QT</strain>
        <tissue evidence="8">Leaf</tissue>
    </source>
</reference>
<dbReference type="EMBL" id="JANAVB010011999">
    <property type="protein sequence ID" value="KAJ6836588.1"/>
    <property type="molecule type" value="Genomic_DNA"/>
</dbReference>
<proteinExistence type="inferred from homology"/>
<dbReference type="InterPro" id="IPR006766">
    <property type="entry name" value="EXORDIUM-like"/>
</dbReference>
<comment type="similarity">
    <text evidence="5">Belongs to the EXORDIUM family.</text>
</comment>